<name>A0AB33IX30_9BACT</name>
<accession>A0AB33IX30</accession>
<sequence length="84" mass="9390">MSVFSIMPGTDTKVTPDMEAPTIPKATIYQGDRRSALKKMELVDLRAVSRLNISRQQKYIKTVRSINIGAKVAGFRQADKSIHI</sequence>
<reference evidence="1" key="1">
    <citation type="submission" date="2024-07" db="EMBL/GenBank/DDBJ databases">
        <title>Complete genome sequence of Prevotella sp. YM-2024 GTC17254.</title>
        <authorList>
            <person name="Hayashi M."/>
            <person name="Muto Y."/>
            <person name="Tanaka K."/>
            <person name="Niwa H."/>
        </authorList>
    </citation>
    <scope>NUCLEOTIDE SEQUENCE</scope>
    <source>
        <strain evidence="1">GTC17254</strain>
    </source>
</reference>
<evidence type="ECO:0000313" key="1">
    <source>
        <dbReference type="EMBL" id="BFO72563.1"/>
    </source>
</evidence>
<proteinExistence type="predicted"/>
<dbReference type="AlphaFoldDB" id="A0AB33IX30"/>
<dbReference type="EMBL" id="AP035786">
    <property type="protein sequence ID" value="BFO72563.1"/>
    <property type="molecule type" value="Genomic_DNA"/>
</dbReference>
<protein>
    <submittedName>
        <fullName evidence="1">Uncharacterized protein</fullName>
    </submittedName>
</protein>
<gene>
    <name evidence="1" type="ORF">GTC17254_01600</name>
</gene>
<organism evidence="1">
    <name type="scientific">Prevotella sp. GTC17254</name>
    <dbReference type="NCBI Taxonomy" id="3236794"/>
    <lineage>
        <taxon>Bacteria</taxon>
        <taxon>Pseudomonadati</taxon>
        <taxon>Bacteroidota</taxon>
        <taxon>Bacteroidia</taxon>
        <taxon>Bacteroidales</taxon>
        <taxon>Prevotellaceae</taxon>
        <taxon>Prevotella</taxon>
    </lineage>
</organism>